<evidence type="ECO:0000313" key="2">
    <source>
        <dbReference type="Proteomes" id="UP000660862"/>
    </source>
</evidence>
<organism evidence="1 2">
    <name type="scientific">Parapedobacter pyrenivorans</name>
    <dbReference type="NCBI Taxonomy" id="1305674"/>
    <lineage>
        <taxon>Bacteria</taxon>
        <taxon>Pseudomonadati</taxon>
        <taxon>Bacteroidota</taxon>
        <taxon>Sphingobacteriia</taxon>
        <taxon>Sphingobacteriales</taxon>
        <taxon>Sphingobacteriaceae</taxon>
        <taxon>Parapedobacter</taxon>
    </lineage>
</organism>
<sequence>MLDAWNKQQWIYDRLDDKWYTPEEFKTEWTVLVTAYNLERFVARSPELGIAESLETLRRALERAEEFHKKLQGYYEVGLRRKIGK</sequence>
<evidence type="ECO:0000313" key="1">
    <source>
        <dbReference type="EMBL" id="GGG89915.1"/>
    </source>
</evidence>
<reference evidence="1" key="2">
    <citation type="submission" date="2020-09" db="EMBL/GenBank/DDBJ databases">
        <authorList>
            <person name="Sun Q."/>
            <person name="Zhou Y."/>
        </authorList>
    </citation>
    <scope>NUCLEOTIDE SEQUENCE</scope>
    <source>
        <strain evidence="1">CGMCC 1.12195</strain>
    </source>
</reference>
<gene>
    <name evidence="1" type="ORF">GCM10007415_25290</name>
</gene>
<dbReference type="Proteomes" id="UP000660862">
    <property type="component" value="Unassembled WGS sequence"/>
</dbReference>
<dbReference type="EMBL" id="BMER01000002">
    <property type="protein sequence ID" value="GGG89915.1"/>
    <property type="molecule type" value="Genomic_DNA"/>
</dbReference>
<proteinExistence type="predicted"/>
<keyword evidence="2" id="KW-1185">Reference proteome</keyword>
<dbReference type="AlphaFoldDB" id="A0A917HTK1"/>
<reference evidence="1" key="1">
    <citation type="journal article" date="2014" name="Int. J. Syst. Evol. Microbiol.">
        <title>Complete genome sequence of Corynebacterium casei LMG S-19264T (=DSM 44701T), isolated from a smear-ripened cheese.</title>
        <authorList>
            <consortium name="US DOE Joint Genome Institute (JGI-PGF)"/>
            <person name="Walter F."/>
            <person name="Albersmeier A."/>
            <person name="Kalinowski J."/>
            <person name="Ruckert C."/>
        </authorList>
    </citation>
    <scope>NUCLEOTIDE SEQUENCE</scope>
    <source>
        <strain evidence="1">CGMCC 1.12195</strain>
    </source>
</reference>
<protein>
    <submittedName>
        <fullName evidence="1">Uncharacterized protein</fullName>
    </submittedName>
</protein>
<comment type="caution">
    <text evidence="1">The sequence shown here is derived from an EMBL/GenBank/DDBJ whole genome shotgun (WGS) entry which is preliminary data.</text>
</comment>
<name>A0A917HTK1_9SPHI</name>
<accession>A0A917HTK1</accession>